<dbReference type="SMART" id="SM00060">
    <property type="entry name" value="FN3"/>
    <property type="match status" value="1"/>
</dbReference>
<dbReference type="KEGG" id="trz:GWP43_13020"/>
<feature type="chain" id="PRO_5026729283" description="Fibronectin type-III domain-containing protein" evidence="1">
    <location>
        <begin position="23"/>
        <end position="499"/>
    </location>
</feature>
<feature type="domain" description="Fibronectin type-III" evidence="2">
    <location>
        <begin position="402"/>
        <end position="499"/>
    </location>
</feature>
<protein>
    <recommendedName>
        <fullName evidence="2">Fibronectin type-III domain-containing protein</fullName>
    </recommendedName>
</protein>
<dbReference type="InterPro" id="IPR013320">
    <property type="entry name" value="ConA-like_dom_sf"/>
</dbReference>
<dbReference type="InterPro" id="IPR013783">
    <property type="entry name" value="Ig-like_fold"/>
</dbReference>
<dbReference type="Gene3D" id="2.60.40.10">
    <property type="entry name" value="Immunoglobulins"/>
    <property type="match status" value="1"/>
</dbReference>
<dbReference type="PROSITE" id="PS50853">
    <property type="entry name" value="FN3"/>
    <property type="match status" value="1"/>
</dbReference>
<organism evidence="3 4">
    <name type="scientific">Treponema vincentii</name>
    <dbReference type="NCBI Taxonomy" id="69710"/>
    <lineage>
        <taxon>Bacteria</taxon>
        <taxon>Pseudomonadati</taxon>
        <taxon>Spirochaetota</taxon>
        <taxon>Spirochaetia</taxon>
        <taxon>Spirochaetales</taxon>
        <taxon>Treponemataceae</taxon>
        <taxon>Treponema</taxon>
    </lineage>
</organism>
<name>A0A6P1Y3W5_9SPIR</name>
<accession>A0A6P1Y3W5</accession>
<reference evidence="3 4" key="1">
    <citation type="submission" date="2020-01" db="EMBL/GenBank/DDBJ databases">
        <title>Complete genome sequence of a human oral phylogroup 1 Treponema sp. strain ATCC 700766, originally isolated from periodontitis dental plaque.</title>
        <authorList>
            <person name="Chan Y."/>
            <person name="Huo Y.-B."/>
            <person name="Yu X.-L."/>
            <person name="Zeng H."/>
            <person name="Leung W.-K."/>
            <person name="Watt R.M."/>
        </authorList>
    </citation>
    <scope>NUCLEOTIDE SEQUENCE [LARGE SCALE GENOMIC DNA]</scope>
    <source>
        <strain evidence="3 4">OMZ 804</strain>
    </source>
</reference>
<evidence type="ECO:0000256" key="1">
    <source>
        <dbReference type="SAM" id="SignalP"/>
    </source>
</evidence>
<dbReference type="AlphaFoldDB" id="A0A6P1Y3W5"/>
<evidence type="ECO:0000259" key="2">
    <source>
        <dbReference type="PROSITE" id="PS50853"/>
    </source>
</evidence>
<dbReference type="RefSeq" id="WP_162664501.1">
    <property type="nucleotide sequence ID" value="NZ_CP048020.1"/>
</dbReference>
<dbReference type="SUPFAM" id="SSF49899">
    <property type="entry name" value="Concanavalin A-like lectins/glucanases"/>
    <property type="match status" value="1"/>
</dbReference>
<gene>
    <name evidence="3" type="ORF">GWP43_13020</name>
</gene>
<dbReference type="InterPro" id="IPR003961">
    <property type="entry name" value="FN3_dom"/>
</dbReference>
<proteinExistence type="predicted"/>
<feature type="signal peptide" evidence="1">
    <location>
        <begin position="1"/>
        <end position="22"/>
    </location>
</feature>
<dbReference type="EMBL" id="CP048020">
    <property type="protein sequence ID" value="QHX44224.1"/>
    <property type="molecule type" value="Genomic_DNA"/>
</dbReference>
<dbReference type="SUPFAM" id="SSF49265">
    <property type="entry name" value="Fibronectin type III"/>
    <property type="match status" value="1"/>
</dbReference>
<evidence type="ECO:0000313" key="4">
    <source>
        <dbReference type="Proteomes" id="UP000464374"/>
    </source>
</evidence>
<dbReference type="Proteomes" id="UP000464374">
    <property type="component" value="Chromosome"/>
</dbReference>
<dbReference type="CDD" id="cd00063">
    <property type="entry name" value="FN3"/>
    <property type="match status" value="1"/>
</dbReference>
<evidence type="ECO:0000313" key="3">
    <source>
        <dbReference type="EMBL" id="QHX44224.1"/>
    </source>
</evidence>
<keyword evidence="1" id="KW-0732">Signal</keyword>
<dbReference type="InterPro" id="IPR036116">
    <property type="entry name" value="FN3_sf"/>
</dbReference>
<sequence length="499" mass="55813">MMCIKKIFAVLFFFSSVLTVSFTDPAVFELGGKHGWGMLQYTENIQMCPGKYGNPGISLSSSAPKITQETDLYLNFDSPSIVEETSSYTVVSSNMRFIGAEQAKLGAGAAMCSPHIKTAGLVLKPQDDSFFAGESSAGSFTIEFWIAPAVTESGSIILQWYSSYFEKERLTDQHIIAQIIQNKVQWDFFNIWQDKYNNGISILLRGRTNLIPSQWSHHLITYDEEIGLLEYRMNGHTENIVYVTENGRESDAILLSKMGHAADLSIGVHYSGLLDEMKITKRFIEPPTFAEQTALFDRYHLNGGRFESLIIDSGGSLSEAKLLTVSADTPVQTDAVFFIRSGENRYAWTDTEPAWKPIRSGQAITGMRGRFFQIAGDLYPDAEGQKTPIVHSISLEYEKDSEPLPPARLFAEPKDGSIELSWTPSIDFDVKGYMVYYGERRGEYFSAGSPLNVGKVLSYRIPNLHNGKIYFFAVAAYDDEAGTRVGAFSQEVWARPRKE</sequence>
<dbReference type="Gene3D" id="2.60.120.200">
    <property type="match status" value="1"/>
</dbReference>